<feature type="transmembrane region" description="Helical" evidence="13">
    <location>
        <begin position="140"/>
        <end position="159"/>
    </location>
</feature>
<evidence type="ECO:0000256" key="10">
    <source>
        <dbReference type="ARBA" id="ARBA00023004"/>
    </source>
</evidence>
<dbReference type="GO" id="GO:0046872">
    <property type="term" value="F:metal ion binding"/>
    <property type="evidence" value="ECO:0007669"/>
    <property type="project" value="UniProtKB-KW"/>
</dbReference>
<keyword evidence="3" id="KW-0285">Flavoprotein</keyword>
<comment type="cofactor">
    <cofactor evidence="1">
        <name>FAD</name>
        <dbReference type="ChEBI" id="CHEBI:57692"/>
    </cofactor>
</comment>
<dbReference type="PANTHER" id="PTHR47354">
    <property type="entry name" value="NADH OXIDOREDUCTASE HCR"/>
    <property type="match status" value="1"/>
</dbReference>
<evidence type="ECO:0000256" key="6">
    <source>
        <dbReference type="ARBA" id="ARBA00022723"/>
    </source>
</evidence>
<dbReference type="PROSITE" id="PS51384">
    <property type="entry name" value="FAD_FR"/>
    <property type="match status" value="1"/>
</dbReference>
<evidence type="ECO:0000256" key="1">
    <source>
        <dbReference type="ARBA" id="ARBA00001974"/>
    </source>
</evidence>
<evidence type="ECO:0000313" key="16">
    <source>
        <dbReference type="Proteomes" id="UP000192917"/>
    </source>
</evidence>
<dbReference type="GO" id="GO:0016020">
    <property type="term" value="C:membrane"/>
    <property type="evidence" value="ECO:0007669"/>
    <property type="project" value="UniProtKB-SubCell"/>
</dbReference>
<evidence type="ECO:0000256" key="4">
    <source>
        <dbReference type="ARBA" id="ARBA00022692"/>
    </source>
</evidence>
<evidence type="ECO:0000256" key="9">
    <source>
        <dbReference type="ARBA" id="ARBA00023002"/>
    </source>
</evidence>
<evidence type="ECO:0000256" key="11">
    <source>
        <dbReference type="ARBA" id="ARBA00023014"/>
    </source>
</evidence>
<keyword evidence="6" id="KW-0479">Metal-binding</keyword>
<dbReference type="InterPro" id="IPR017938">
    <property type="entry name" value="Riboflavin_synthase-like_b-brl"/>
</dbReference>
<keyword evidence="11" id="KW-0411">Iron-sulfur</keyword>
<sequence>MRTIRRTFWLLLALLTALWLLAEPQLLQTAGFGALRQAMLQYSGVVAIACMSVAMVLALRPRWPERRLGGLDKMYRLHKWLGIAALVVSLAHWLWSEGPKWAVGLGWMARPARGARAALENPVAQVLASLRGAAEGLGEWAFYAAMLLIVLALVTAFPYRLFHRTHRLLPAAYLVLVFHSVVLTRFGYWTSPLGVVLALLMAAGTYAAAVSLLGRVGWGRRVRGRIASLRYYPGVKALETEIDVPQGWPGHRPGQFAFATSEASEGAHPYTIASAWNDEARRIRFVTKELGDHTGRLRQTLKVGQPVTIEGPYGCFDFDDGRPRQIWIGGGIGITPFIAGMKHLALRRQADPEGARLPLVDLFHTTTDYDETALAKLTADAEAAQVRLHLLVDARDGLLTGERIRAAVPDWREASFWFCGPAGFGESLRRNFAAQGLPVGERFHQELFAMR</sequence>
<keyword evidence="4 13" id="KW-0812">Transmembrane</keyword>
<organism evidence="15 16">
    <name type="scientific">Tistlia consotensis USBA 355</name>
    <dbReference type="NCBI Taxonomy" id="560819"/>
    <lineage>
        <taxon>Bacteria</taxon>
        <taxon>Pseudomonadati</taxon>
        <taxon>Pseudomonadota</taxon>
        <taxon>Alphaproteobacteria</taxon>
        <taxon>Rhodospirillales</taxon>
        <taxon>Rhodovibrionaceae</taxon>
        <taxon>Tistlia</taxon>
    </lineage>
</organism>
<dbReference type="Gene3D" id="2.40.30.10">
    <property type="entry name" value="Translation factors"/>
    <property type="match status" value="1"/>
</dbReference>
<dbReference type="CDD" id="cd06198">
    <property type="entry name" value="FNR_like_3"/>
    <property type="match status" value="1"/>
</dbReference>
<name>A0A1Y6B413_9PROT</name>
<evidence type="ECO:0000256" key="5">
    <source>
        <dbReference type="ARBA" id="ARBA00022714"/>
    </source>
</evidence>
<comment type="subcellular location">
    <subcellularLocation>
        <location evidence="2">Membrane</location>
        <topology evidence="2">Multi-pass membrane protein</topology>
    </subcellularLocation>
</comment>
<keyword evidence="9" id="KW-0560">Oxidoreductase</keyword>
<dbReference type="InterPro" id="IPR050415">
    <property type="entry name" value="MRET"/>
</dbReference>
<dbReference type="AlphaFoldDB" id="A0A1Y6B413"/>
<evidence type="ECO:0000256" key="3">
    <source>
        <dbReference type="ARBA" id="ARBA00022630"/>
    </source>
</evidence>
<evidence type="ECO:0000313" key="15">
    <source>
        <dbReference type="EMBL" id="SME90610.1"/>
    </source>
</evidence>
<keyword evidence="8 13" id="KW-1133">Transmembrane helix</keyword>
<dbReference type="InterPro" id="IPR013130">
    <property type="entry name" value="Fe3_Rdtase_TM_dom"/>
</dbReference>
<feature type="transmembrane region" description="Helical" evidence="13">
    <location>
        <begin position="39"/>
        <end position="59"/>
    </location>
</feature>
<dbReference type="PANTHER" id="PTHR47354:SF8">
    <property type="entry name" value="1,2-PHENYLACETYL-COA EPOXIDASE, SUBUNIT E"/>
    <property type="match status" value="1"/>
</dbReference>
<dbReference type="GO" id="GO:0051537">
    <property type="term" value="F:2 iron, 2 sulfur cluster binding"/>
    <property type="evidence" value="ECO:0007669"/>
    <property type="project" value="UniProtKB-KW"/>
</dbReference>
<evidence type="ECO:0000256" key="2">
    <source>
        <dbReference type="ARBA" id="ARBA00004141"/>
    </source>
</evidence>
<dbReference type="SUPFAM" id="SSF52343">
    <property type="entry name" value="Ferredoxin reductase-like, C-terminal NADP-linked domain"/>
    <property type="match status" value="1"/>
</dbReference>
<evidence type="ECO:0000256" key="13">
    <source>
        <dbReference type="SAM" id="Phobius"/>
    </source>
</evidence>
<dbReference type="SUPFAM" id="SSF63380">
    <property type="entry name" value="Riboflavin synthase domain-like"/>
    <property type="match status" value="1"/>
</dbReference>
<accession>A0A1Y6B413</accession>
<dbReference type="InterPro" id="IPR039261">
    <property type="entry name" value="FNR_nucleotide-bd"/>
</dbReference>
<evidence type="ECO:0000256" key="12">
    <source>
        <dbReference type="ARBA" id="ARBA00023136"/>
    </source>
</evidence>
<evidence type="ECO:0000259" key="14">
    <source>
        <dbReference type="PROSITE" id="PS51384"/>
    </source>
</evidence>
<keyword evidence="7" id="KW-0274">FAD</keyword>
<feature type="transmembrane region" description="Helical" evidence="13">
    <location>
        <begin position="195"/>
        <end position="218"/>
    </location>
</feature>
<dbReference type="GO" id="GO:0050660">
    <property type="term" value="F:flavin adenine dinucleotide binding"/>
    <property type="evidence" value="ECO:0007669"/>
    <property type="project" value="TreeGrafter"/>
</dbReference>
<dbReference type="GO" id="GO:0016491">
    <property type="term" value="F:oxidoreductase activity"/>
    <property type="evidence" value="ECO:0007669"/>
    <property type="project" value="UniProtKB-KW"/>
</dbReference>
<evidence type="ECO:0000256" key="8">
    <source>
        <dbReference type="ARBA" id="ARBA00022989"/>
    </source>
</evidence>
<dbReference type="Gene3D" id="3.40.50.80">
    <property type="entry name" value="Nucleotide-binding domain of ferredoxin-NADP reductase (FNR) module"/>
    <property type="match status" value="1"/>
</dbReference>
<evidence type="ECO:0000256" key="7">
    <source>
        <dbReference type="ARBA" id="ARBA00022827"/>
    </source>
</evidence>
<keyword evidence="16" id="KW-1185">Reference proteome</keyword>
<dbReference type="EMBL" id="FWZX01000001">
    <property type="protein sequence ID" value="SME90610.1"/>
    <property type="molecule type" value="Genomic_DNA"/>
</dbReference>
<dbReference type="Proteomes" id="UP000192917">
    <property type="component" value="Unassembled WGS sequence"/>
</dbReference>
<feature type="transmembrane region" description="Helical" evidence="13">
    <location>
        <begin position="80"/>
        <end position="96"/>
    </location>
</feature>
<feature type="domain" description="FAD-binding FR-type" evidence="14">
    <location>
        <begin position="219"/>
        <end position="319"/>
    </location>
</feature>
<gene>
    <name evidence="15" type="ORF">SAMN05428998_101327</name>
</gene>
<keyword evidence="5" id="KW-0001">2Fe-2S</keyword>
<reference evidence="15 16" key="1">
    <citation type="submission" date="2017-04" db="EMBL/GenBank/DDBJ databases">
        <authorList>
            <person name="Afonso C.L."/>
            <person name="Miller P.J."/>
            <person name="Scott M.A."/>
            <person name="Spackman E."/>
            <person name="Goraichik I."/>
            <person name="Dimitrov K.M."/>
            <person name="Suarez D.L."/>
            <person name="Swayne D.E."/>
        </authorList>
    </citation>
    <scope>NUCLEOTIDE SEQUENCE [LARGE SCALE GENOMIC DNA]</scope>
    <source>
        <strain evidence="15 16">USBA 355</strain>
    </source>
</reference>
<dbReference type="Pfam" id="PF01794">
    <property type="entry name" value="Ferric_reduct"/>
    <property type="match status" value="1"/>
</dbReference>
<protein>
    <submittedName>
        <fullName evidence="15">Predicted ferric reductase</fullName>
    </submittedName>
</protein>
<keyword evidence="10" id="KW-0408">Iron</keyword>
<dbReference type="STRING" id="560819.SAMN05428998_101327"/>
<proteinExistence type="predicted"/>
<dbReference type="InterPro" id="IPR017927">
    <property type="entry name" value="FAD-bd_FR_type"/>
</dbReference>
<dbReference type="RefSeq" id="WP_085120677.1">
    <property type="nucleotide sequence ID" value="NZ_FWZX01000001.1"/>
</dbReference>
<keyword evidence="12 13" id="KW-0472">Membrane</keyword>
<feature type="transmembrane region" description="Helical" evidence="13">
    <location>
        <begin position="171"/>
        <end position="189"/>
    </location>
</feature>